<dbReference type="OrthoDB" id="447516at2759"/>
<keyword evidence="4" id="KW-0472">Membrane</keyword>
<dbReference type="RefSeq" id="XP_013395944.1">
    <property type="nucleotide sequence ID" value="XM_013540490.1"/>
</dbReference>
<keyword evidence="2" id="KW-0539">Nucleus</keyword>
<keyword evidence="7" id="KW-1185">Reference proteome</keyword>
<feature type="region of interest" description="Disordered" evidence="3">
    <location>
        <begin position="747"/>
        <end position="766"/>
    </location>
</feature>
<dbReference type="STRING" id="7574.A0A1S3IEQ6"/>
<reference evidence="8" key="1">
    <citation type="submission" date="2025-08" db="UniProtKB">
        <authorList>
            <consortium name="RefSeq"/>
        </authorList>
    </citation>
    <scope>IDENTIFICATION</scope>
    <source>
        <tissue evidence="8">Gonads</tissue>
    </source>
</reference>
<feature type="signal peptide" evidence="5">
    <location>
        <begin position="1"/>
        <end position="23"/>
    </location>
</feature>
<dbReference type="PANTHER" id="PTHR23348:SF16">
    <property type="entry name" value="LEUCINE RICH REPEAT FAMILY PROTEIN"/>
    <property type="match status" value="1"/>
</dbReference>
<dbReference type="GO" id="GO:0043484">
    <property type="term" value="P:regulation of RNA splicing"/>
    <property type="evidence" value="ECO:0007669"/>
    <property type="project" value="TreeGrafter"/>
</dbReference>
<feature type="transmembrane region" description="Helical" evidence="4">
    <location>
        <begin position="33"/>
        <end position="59"/>
    </location>
</feature>
<comment type="subcellular location">
    <subcellularLocation>
        <location evidence="1">Nucleus</location>
    </subcellularLocation>
</comment>
<feature type="region of interest" description="Disordered" evidence="3">
    <location>
        <begin position="667"/>
        <end position="741"/>
    </location>
</feature>
<feature type="region of interest" description="Disordered" evidence="3">
    <location>
        <begin position="570"/>
        <end position="651"/>
    </location>
</feature>
<dbReference type="InterPro" id="IPR001478">
    <property type="entry name" value="PDZ"/>
</dbReference>
<feature type="compositionally biased region" description="Polar residues" evidence="3">
    <location>
        <begin position="424"/>
        <end position="439"/>
    </location>
</feature>
<keyword evidence="4" id="KW-1133">Transmembrane helix</keyword>
<dbReference type="SMART" id="SM00228">
    <property type="entry name" value="PDZ"/>
    <property type="match status" value="1"/>
</dbReference>
<dbReference type="AlphaFoldDB" id="A0A1S3IEQ6"/>
<name>A0A1S3IEQ6_LINAN</name>
<dbReference type="Pfam" id="PF00595">
    <property type="entry name" value="PDZ"/>
    <property type="match status" value="1"/>
</dbReference>
<dbReference type="KEGG" id="lak:106163025"/>
<feature type="compositionally biased region" description="Low complexity" evidence="3">
    <location>
        <begin position="795"/>
        <end position="811"/>
    </location>
</feature>
<dbReference type="GeneID" id="106163025"/>
<keyword evidence="4" id="KW-0812">Transmembrane</keyword>
<feature type="compositionally biased region" description="Basic and acidic residues" evidence="3">
    <location>
        <begin position="638"/>
        <end position="651"/>
    </location>
</feature>
<dbReference type="InterPro" id="IPR052082">
    <property type="entry name" value="Myelin_sheath_structural"/>
</dbReference>
<dbReference type="InterPro" id="IPR036034">
    <property type="entry name" value="PDZ_sf"/>
</dbReference>
<evidence type="ECO:0000256" key="2">
    <source>
        <dbReference type="ARBA" id="ARBA00023242"/>
    </source>
</evidence>
<feature type="domain" description="PDZ" evidence="6">
    <location>
        <begin position="170"/>
        <end position="237"/>
    </location>
</feature>
<dbReference type="GO" id="GO:0005634">
    <property type="term" value="C:nucleus"/>
    <property type="evidence" value="ECO:0007669"/>
    <property type="project" value="UniProtKB-SubCell"/>
</dbReference>
<dbReference type="GO" id="GO:0005737">
    <property type="term" value="C:cytoplasm"/>
    <property type="evidence" value="ECO:0007669"/>
    <property type="project" value="TreeGrafter"/>
</dbReference>
<organism evidence="7 8">
    <name type="scientific">Lingula anatina</name>
    <name type="common">Brachiopod</name>
    <name type="synonym">Lingula unguis</name>
    <dbReference type="NCBI Taxonomy" id="7574"/>
    <lineage>
        <taxon>Eukaryota</taxon>
        <taxon>Metazoa</taxon>
        <taxon>Spiralia</taxon>
        <taxon>Lophotrochozoa</taxon>
        <taxon>Brachiopoda</taxon>
        <taxon>Linguliformea</taxon>
        <taxon>Lingulata</taxon>
        <taxon>Lingulida</taxon>
        <taxon>Linguloidea</taxon>
        <taxon>Lingulidae</taxon>
        <taxon>Lingula</taxon>
    </lineage>
</organism>
<keyword evidence="5" id="KW-0732">Signal</keyword>
<feature type="compositionally biased region" description="Polar residues" evidence="3">
    <location>
        <begin position="579"/>
        <end position="602"/>
    </location>
</feature>
<gene>
    <name evidence="8" type="primary">LOC106163025</name>
</gene>
<evidence type="ECO:0000256" key="1">
    <source>
        <dbReference type="ARBA" id="ARBA00004123"/>
    </source>
</evidence>
<evidence type="ECO:0000259" key="6">
    <source>
        <dbReference type="PROSITE" id="PS50106"/>
    </source>
</evidence>
<dbReference type="PROSITE" id="PS50106">
    <property type="entry name" value="PDZ"/>
    <property type="match status" value="1"/>
</dbReference>
<evidence type="ECO:0000313" key="8">
    <source>
        <dbReference type="RefSeq" id="XP_013395944.1"/>
    </source>
</evidence>
<feature type="chain" id="PRO_5010189775" evidence="5">
    <location>
        <begin position="24"/>
        <end position="899"/>
    </location>
</feature>
<evidence type="ECO:0000313" key="7">
    <source>
        <dbReference type="Proteomes" id="UP000085678"/>
    </source>
</evidence>
<feature type="region of interest" description="Disordered" evidence="3">
    <location>
        <begin position="775"/>
        <end position="853"/>
    </location>
</feature>
<sequence>MIMKQTMRITYFCFLLLLVGVRAQGGGAACPNLGGVVAGCIIGTAVLCAVIAVVVFLLWRRRLHSDGGKSKVGEDHAYENAAYQNDESVLEKKGDVEEALPVGYVMCAEYTSPNKNKPKAAPIFSLKREQSQPKSWSSLPRNPFTSLDESYRKGSRASLDDNIFNGETEVVSVSLQSKDIIGLGFNVAGSMRDGIFISQVHNRGPASESGKIKVGDRIVSVTISFENMVYEDALTILSYASPYPVQVQLQKSKPTKSGALQVRRTPSQSSLPNLHHPLYRSQSLDDLSRIMKDSQPLKTRRAFSENRKANQALKQGSLKSGREMTWETNMNRPVLELDEDSKWENVREPNIFGDEQVIDLTDGKSEIFKEKHKFVEHDKTEVQATIEMTELQKESAYNLEAVHPVDNKVDAGDKSFEEVDIDSPESTQEELTSPYSQLTEQDRNELIRLSYEDSAPPVVENSSYHQQPEVTPDEDQPVVKSQLVVRLSSPKKQDDSGVKERKSSTSSSSSSEKEEEREEDSESKREDGAGGESSNEEEEEQSESSDAPPAKLSRYADIYNLAEIDDMDKTEMILHEEASSMTTESQQGSISSAEPSRSQSITDIEAEVQAEMQTPIPLDEEDANTDDPAPGTIEEDCKENIEATIPDKDSVHNCSIKLMSDEEKVQAFLTNENPDPKLLFNESLVNDSPPNDHHSQSSDSDNTPTPETAQEFNYEINGEESEEHSDQSGRSSPKFLIDEDEVIHAVPAQAILDESEEEAADSAVSEGAFVIDVSEQDFTDNNTGLTVPETAFTIDQSTSDQQDTSSSSSSSSEDEGTCSPNTSQFTIVLNGDEQSSSYGTSPEASPTKPSFIIDNDTQTQEQLMNMRNNEENPFGNNITMVATQQYSPDAFTITLNTDE</sequence>
<dbReference type="PANTHER" id="PTHR23348">
    <property type="entry name" value="PERIAXIN/AHNAK"/>
    <property type="match status" value="1"/>
</dbReference>
<dbReference type="CDD" id="cd00136">
    <property type="entry name" value="PDZ_canonical"/>
    <property type="match status" value="1"/>
</dbReference>
<feature type="region of interest" description="Disordered" evidence="3">
    <location>
        <begin position="419"/>
        <end position="552"/>
    </location>
</feature>
<feature type="compositionally biased region" description="Polar residues" evidence="3">
    <location>
        <begin position="460"/>
        <end position="469"/>
    </location>
</feature>
<dbReference type="InParanoid" id="A0A1S3IEQ6"/>
<evidence type="ECO:0000256" key="5">
    <source>
        <dbReference type="SAM" id="SignalP"/>
    </source>
</evidence>
<protein>
    <submittedName>
        <fullName evidence="8">Enolase-phosphatase E1</fullName>
    </submittedName>
</protein>
<feature type="compositionally biased region" description="Acidic residues" evidence="3">
    <location>
        <begin position="534"/>
        <end position="543"/>
    </location>
</feature>
<feature type="compositionally biased region" description="Polar residues" evidence="3">
    <location>
        <begin position="818"/>
        <end position="848"/>
    </location>
</feature>
<proteinExistence type="predicted"/>
<feature type="compositionally biased region" description="Basic and acidic residues" evidence="3">
    <location>
        <begin position="491"/>
        <end position="503"/>
    </location>
</feature>
<dbReference type="SUPFAM" id="SSF50156">
    <property type="entry name" value="PDZ domain-like"/>
    <property type="match status" value="1"/>
</dbReference>
<dbReference type="Proteomes" id="UP000085678">
    <property type="component" value="Unplaced"/>
</dbReference>
<accession>A0A1S3IEQ6</accession>
<evidence type="ECO:0000256" key="3">
    <source>
        <dbReference type="SAM" id="MobiDB-lite"/>
    </source>
</evidence>
<evidence type="ECO:0000256" key="4">
    <source>
        <dbReference type="SAM" id="Phobius"/>
    </source>
</evidence>
<dbReference type="Gene3D" id="2.30.42.10">
    <property type="match status" value="1"/>
</dbReference>